<keyword evidence="2 8" id="KW-0436">Ligase</keyword>
<feature type="region of interest" description="Disordered" evidence="6">
    <location>
        <begin position="1"/>
        <end position="55"/>
    </location>
</feature>
<accession>A0A081CH96</accession>
<evidence type="ECO:0000313" key="9">
    <source>
        <dbReference type="Proteomes" id="UP000053758"/>
    </source>
</evidence>
<evidence type="ECO:0000259" key="7">
    <source>
        <dbReference type="Pfam" id="PF00501"/>
    </source>
</evidence>
<comment type="similarity">
    <text evidence="1">Belongs to the ATP-dependent AMP-binding enzyme family.</text>
</comment>
<organism evidence="8">
    <name type="scientific">Pseudozyma antarctica</name>
    <name type="common">Yeast</name>
    <name type="synonym">Candida antarctica</name>
    <dbReference type="NCBI Taxonomy" id="84753"/>
    <lineage>
        <taxon>Eukaryota</taxon>
        <taxon>Fungi</taxon>
        <taxon>Dikarya</taxon>
        <taxon>Basidiomycota</taxon>
        <taxon>Ustilaginomycotina</taxon>
        <taxon>Ustilaginomycetes</taxon>
        <taxon>Ustilaginales</taxon>
        <taxon>Ustilaginaceae</taxon>
        <taxon>Moesziomyces</taxon>
    </lineage>
</organism>
<dbReference type="GO" id="GO:0004467">
    <property type="term" value="F:long-chain fatty acid-CoA ligase activity"/>
    <property type="evidence" value="ECO:0007669"/>
    <property type="project" value="UniProtKB-EC"/>
</dbReference>
<dbReference type="GO" id="GO:0005783">
    <property type="term" value="C:endoplasmic reticulum"/>
    <property type="evidence" value="ECO:0007669"/>
    <property type="project" value="TreeGrafter"/>
</dbReference>
<evidence type="ECO:0000313" key="8">
    <source>
        <dbReference type="EMBL" id="GAK66042.1"/>
    </source>
</evidence>
<dbReference type="InterPro" id="IPR042099">
    <property type="entry name" value="ANL_N_sf"/>
</dbReference>
<evidence type="ECO:0000256" key="1">
    <source>
        <dbReference type="ARBA" id="ARBA00006432"/>
    </source>
</evidence>
<reference evidence="8" key="1">
    <citation type="submission" date="2014-07" db="EMBL/GenBank/DDBJ databases">
        <title>Draft genome sequence of the yeast Pseudozyma antarctica JCM 10317 known as a producer of lipase B which used in a wide range of industrial applications.</title>
        <authorList>
            <person name="Morita T."/>
            <person name="Saika A."/>
            <person name="Koike H."/>
        </authorList>
    </citation>
    <scope>NUCLEOTIDE SEQUENCE</scope>
    <source>
        <strain evidence="8">JCM 10317</strain>
    </source>
</reference>
<dbReference type="HOGENOM" id="CLU_000022_45_2_1"/>
<dbReference type="Proteomes" id="UP000053758">
    <property type="component" value="Unassembled WGS sequence"/>
</dbReference>
<dbReference type="PROSITE" id="PS00455">
    <property type="entry name" value="AMP_BINDING"/>
    <property type="match status" value="1"/>
</dbReference>
<protein>
    <submittedName>
        <fullName evidence="8">Long-chain-fatty-acid-CoA-ligase</fullName>
    </submittedName>
</protein>
<feature type="domain" description="AMP-dependent synthetase/ligase" evidence="7">
    <location>
        <begin position="271"/>
        <end position="677"/>
    </location>
</feature>
<name>A0A081CH96_PSEA2</name>
<dbReference type="EMBL" id="DF830078">
    <property type="protein sequence ID" value="GAK66042.1"/>
    <property type="molecule type" value="Genomic_DNA"/>
</dbReference>
<dbReference type="GO" id="GO:0005524">
    <property type="term" value="F:ATP binding"/>
    <property type="evidence" value="ECO:0007669"/>
    <property type="project" value="UniProtKB-KW"/>
</dbReference>
<feature type="compositionally biased region" description="Basic and acidic residues" evidence="6">
    <location>
        <begin position="46"/>
        <end position="55"/>
    </location>
</feature>
<dbReference type="Gene3D" id="3.40.50.12780">
    <property type="entry name" value="N-terminal domain of ligase-like"/>
    <property type="match status" value="1"/>
</dbReference>
<dbReference type="GO" id="GO:0005811">
    <property type="term" value="C:lipid droplet"/>
    <property type="evidence" value="ECO:0007669"/>
    <property type="project" value="TreeGrafter"/>
</dbReference>
<dbReference type="PANTHER" id="PTHR43272">
    <property type="entry name" value="LONG-CHAIN-FATTY-ACID--COA LIGASE"/>
    <property type="match status" value="1"/>
</dbReference>
<evidence type="ECO:0000256" key="6">
    <source>
        <dbReference type="SAM" id="MobiDB-lite"/>
    </source>
</evidence>
<evidence type="ECO:0000256" key="3">
    <source>
        <dbReference type="ARBA" id="ARBA00022741"/>
    </source>
</evidence>
<dbReference type="PANTHER" id="PTHR43272:SF83">
    <property type="entry name" value="ACYL-COA SYNTHETASE LONG-CHAIN, ISOFORM J"/>
    <property type="match status" value="1"/>
</dbReference>
<dbReference type="InterPro" id="IPR000873">
    <property type="entry name" value="AMP-dep_synth/lig_dom"/>
</dbReference>
<keyword evidence="4" id="KW-0067">ATP-binding</keyword>
<evidence type="ECO:0000256" key="5">
    <source>
        <dbReference type="ARBA" id="ARBA00036813"/>
    </source>
</evidence>
<dbReference type="GeneID" id="26305037"/>
<evidence type="ECO:0000256" key="4">
    <source>
        <dbReference type="ARBA" id="ARBA00022840"/>
    </source>
</evidence>
<gene>
    <name evidence="8" type="ORF">PAN0_011c4264</name>
</gene>
<dbReference type="RefSeq" id="XP_014655720.1">
    <property type="nucleotide sequence ID" value="XM_014800234.1"/>
</dbReference>
<dbReference type="GO" id="GO:0005886">
    <property type="term" value="C:plasma membrane"/>
    <property type="evidence" value="ECO:0007669"/>
    <property type="project" value="TreeGrafter"/>
</dbReference>
<keyword evidence="3" id="KW-0547">Nucleotide-binding</keyword>
<dbReference type="Pfam" id="PF00501">
    <property type="entry name" value="AMP-binding"/>
    <property type="match status" value="1"/>
</dbReference>
<sequence length="845" mass="92770">MRRAGPAAAAAAAKTGSRADPSGIGCQASDRSDRWAPHAQRSATHPRNDLSEREARSVHAYSLFKPWRRTHITPHQPRPPLSRLAPPLARLAHSPARSHPRRLSCSLSCSGRASTQDIIVSRSLPLLSARSPIPSAPPGTPPSLLLLTPPSYLSSPPPSLYITFHPVATRHRSQVVTMPKLASVEIDTPANKGETKIRRSYRAPDKLLERPAEGINTMADVFLHARNRFPNRPIMGWRDVVRMHDEQKEVTKKVEGKEVKETKTWQYYELSNYKYLTYNEFEERIQHASSGLVNLGLSKDTRFNIYAATAINWQNMAHACFRQSIPFCTAYETLGEEGLQHSLSEPDVVGVFTNAELLPTLANVIEDAPTVKYVIYDGKPGDKELNKVRDVLAGREGKLLTIEELWQEGKANPAEGHLPTRDDVACIMYTSGSTGAPKGVVLTHGNLVASIAAVELHVGDLLRPDDTFLAYLPLAHILEFIVECTMIYVGVTMGYGKVKTLTQASVRQCDGDIKAFKPSIMIGVPAVWELIRKGILSKVNAGGALKKNLFNGALTIKKNKVPLLTSVVDSVVFKAVKEQTGGRLRIALSGGAALSKETQEFLNNALVLLLQGYGLTESCGMTAILTPEFYSYGPSGGTVPAIEVKLRDVPDAGYFSTNNPPQGEVLIRGPAVTKGYFKRDDVNKESFEDGWFLTGDVGQWNPNGTLSIIDRKKNLVKLSGGEYIAIERLESVYKASNLVSNICVHANSDAKQPMAIIFPREDNLVQAAQRAGVSGELEELCANRQVAKIVMEDVNGVGKKAGFKNLEMLQTVLLVPEELAMTAAQKLSRKDIIKKYEDQIKKVYM</sequence>
<proteinExistence type="inferred from homology"/>
<comment type="catalytic activity">
    <reaction evidence="5">
        <text>a long-chain fatty acid + ATP + CoA = a long-chain fatty acyl-CoA + AMP + diphosphate</text>
        <dbReference type="Rhea" id="RHEA:15421"/>
        <dbReference type="ChEBI" id="CHEBI:30616"/>
        <dbReference type="ChEBI" id="CHEBI:33019"/>
        <dbReference type="ChEBI" id="CHEBI:57287"/>
        <dbReference type="ChEBI" id="CHEBI:57560"/>
        <dbReference type="ChEBI" id="CHEBI:83139"/>
        <dbReference type="ChEBI" id="CHEBI:456215"/>
        <dbReference type="EC" id="6.2.1.3"/>
    </reaction>
</comment>
<dbReference type="InterPro" id="IPR020845">
    <property type="entry name" value="AMP-binding_CS"/>
</dbReference>
<dbReference type="AlphaFoldDB" id="A0A081CH96"/>
<dbReference type="SUPFAM" id="SSF56801">
    <property type="entry name" value="Acetyl-CoA synthetase-like"/>
    <property type="match status" value="1"/>
</dbReference>
<keyword evidence="9" id="KW-1185">Reference proteome</keyword>
<dbReference type="GO" id="GO:0035336">
    <property type="term" value="P:long-chain fatty-acyl-CoA metabolic process"/>
    <property type="evidence" value="ECO:0007669"/>
    <property type="project" value="TreeGrafter"/>
</dbReference>
<evidence type="ECO:0000256" key="2">
    <source>
        <dbReference type="ARBA" id="ARBA00022598"/>
    </source>
</evidence>